<accession>A0ABR4JX13</accession>
<feature type="domain" description="Thioester reductase (TE)" evidence="3">
    <location>
        <begin position="21"/>
        <end position="284"/>
    </location>
</feature>
<gene>
    <name evidence="4" type="ORF">BJX68DRAFT_278016</name>
</gene>
<dbReference type="RefSeq" id="XP_070895722.1">
    <property type="nucleotide sequence ID" value="XM_071048442.1"/>
</dbReference>
<keyword evidence="1" id="KW-0521">NADP</keyword>
<keyword evidence="5" id="KW-1185">Reference proteome</keyword>
<dbReference type="InterPro" id="IPR036291">
    <property type="entry name" value="NAD(P)-bd_dom_sf"/>
</dbReference>
<dbReference type="EMBL" id="JBFXLR010000045">
    <property type="protein sequence ID" value="KAL2843597.1"/>
    <property type="molecule type" value="Genomic_DNA"/>
</dbReference>
<dbReference type="InterPro" id="IPR013120">
    <property type="entry name" value="FAR_NAD-bd"/>
</dbReference>
<organism evidence="4 5">
    <name type="scientific">Aspergillus pseudodeflectus</name>
    <dbReference type="NCBI Taxonomy" id="176178"/>
    <lineage>
        <taxon>Eukaryota</taxon>
        <taxon>Fungi</taxon>
        <taxon>Dikarya</taxon>
        <taxon>Ascomycota</taxon>
        <taxon>Pezizomycotina</taxon>
        <taxon>Eurotiomycetes</taxon>
        <taxon>Eurotiomycetidae</taxon>
        <taxon>Eurotiales</taxon>
        <taxon>Aspergillaceae</taxon>
        <taxon>Aspergillus</taxon>
        <taxon>Aspergillus subgen. Nidulantes</taxon>
    </lineage>
</organism>
<dbReference type="Pfam" id="PF07993">
    <property type="entry name" value="NAD_binding_4"/>
    <property type="match status" value="1"/>
</dbReference>
<dbReference type="SUPFAM" id="SSF51735">
    <property type="entry name" value="NAD(P)-binding Rossmann-fold domains"/>
    <property type="match status" value="1"/>
</dbReference>
<dbReference type="PANTHER" id="PTHR11011">
    <property type="entry name" value="MALE STERILITY PROTEIN 2-RELATED"/>
    <property type="match status" value="1"/>
</dbReference>
<evidence type="ECO:0000313" key="4">
    <source>
        <dbReference type="EMBL" id="KAL2843597.1"/>
    </source>
</evidence>
<name>A0ABR4JX13_9EURO</name>
<sequence>MDNSAETKSYLGQYESQVILLTGATGSLGGCLLYKLALRLPTKKIYALCRKSIGDAIRKWEVTMPEQIEDILDSGKVEFITGDMSKSSLGLDAAVHERLRNDVTTVINTAANISLIQSLEDSLQDNCQTATALFHAASKFKNLQLFIHFSSLAVSSFLESGGLVEERPYPSPDNVSDPEMDAAGLPGADPSILPSDNRYAWPYAQAKHLAERLLLREPPPVPVLIIRPSAIGPAMAEPFPLYGPDSAIPLHQMLLTVTLSDQDMERMALHRDFEEVPVDLVANCCLLHLAHRTTGVVHCSSELYVTRTGAEVISTARECITPLEMAKVFRKQRAMAAFLWQNKYRLDQVDEAPTWTVECKRSVYQKQLSGPLALVPAQHDPQQHLRRRIRKMYRFLLDSPQ</sequence>
<evidence type="ECO:0000313" key="5">
    <source>
        <dbReference type="Proteomes" id="UP001610444"/>
    </source>
</evidence>
<dbReference type="Gene3D" id="3.40.50.720">
    <property type="entry name" value="NAD(P)-binding Rossmann-like Domain"/>
    <property type="match status" value="1"/>
</dbReference>
<proteinExistence type="inferred from homology"/>
<dbReference type="PANTHER" id="PTHR11011:SF45">
    <property type="entry name" value="FATTY ACYL-COA REDUCTASE CG8306-RELATED"/>
    <property type="match status" value="1"/>
</dbReference>
<keyword evidence="1" id="KW-0444">Lipid biosynthesis</keyword>
<evidence type="ECO:0000256" key="2">
    <source>
        <dbReference type="SAM" id="MobiDB-lite"/>
    </source>
</evidence>
<dbReference type="EC" id="1.2.1.84" evidence="1"/>
<comment type="similarity">
    <text evidence="1">Belongs to the fatty acyl-CoA reductase family.</text>
</comment>
<evidence type="ECO:0000256" key="1">
    <source>
        <dbReference type="RuleBase" id="RU363097"/>
    </source>
</evidence>
<evidence type="ECO:0000259" key="3">
    <source>
        <dbReference type="Pfam" id="PF07993"/>
    </source>
</evidence>
<comment type="catalytic activity">
    <reaction evidence="1">
        <text>a long-chain fatty acyl-CoA + 2 NADPH + 2 H(+) = a long-chain primary fatty alcohol + 2 NADP(+) + CoA</text>
        <dbReference type="Rhea" id="RHEA:52716"/>
        <dbReference type="ChEBI" id="CHEBI:15378"/>
        <dbReference type="ChEBI" id="CHEBI:57287"/>
        <dbReference type="ChEBI" id="CHEBI:57783"/>
        <dbReference type="ChEBI" id="CHEBI:58349"/>
        <dbReference type="ChEBI" id="CHEBI:77396"/>
        <dbReference type="ChEBI" id="CHEBI:83139"/>
        <dbReference type="EC" id="1.2.1.84"/>
    </reaction>
</comment>
<feature type="region of interest" description="Disordered" evidence="2">
    <location>
        <begin position="168"/>
        <end position="188"/>
    </location>
</feature>
<dbReference type="GeneID" id="98163606"/>
<comment type="caution">
    <text evidence="4">The sequence shown here is derived from an EMBL/GenBank/DDBJ whole genome shotgun (WGS) entry which is preliminary data.</text>
</comment>
<protein>
    <recommendedName>
        <fullName evidence="1">Fatty acyl-CoA reductase</fullName>
        <ecNumber evidence="1">1.2.1.84</ecNumber>
    </recommendedName>
</protein>
<comment type="function">
    <text evidence="1">Catalyzes the reduction of fatty acyl-CoA to fatty alcohols.</text>
</comment>
<dbReference type="Proteomes" id="UP001610444">
    <property type="component" value="Unassembled WGS sequence"/>
</dbReference>
<dbReference type="InterPro" id="IPR026055">
    <property type="entry name" value="FAR"/>
</dbReference>
<reference evidence="4 5" key="1">
    <citation type="submission" date="2024-07" db="EMBL/GenBank/DDBJ databases">
        <title>Section-level genome sequencing and comparative genomics of Aspergillus sections Usti and Cavernicolus.</title>
        <authorList>
            <consortium name="Lawrence Berkeley National Laboratory"/>
            <person name="Nybo J.L."/>
            <person name="Vesth T.C."/>
            <person name="Theobald S."/>
            <person name="Frisvad J.C."/>
            <person name="Larsen T.O."/>
            <person name="Kjaerboelling I."/>
            <person name="Rothschild-Mancinelli K."/>
            <person name="Lyhne E.K."/>
            <person name="Kogle M.E."/>
            <person name="Barry K."/>
            <person name="Clum A."/>
            <person name="Na H."/>
            <person name="Ledsgaard L."/>
            <person name="Lin J."/>
            <person name="Lipzen A."/>
            <person name="Kuo A."/>
            <person name="Riley R."/>
            <person name="Mondo S."/>
            <person name="LaButti K."/>
            <person name="Haridas S."/>
            <person name="Pangalinan J."/>
            <person name="Salamov A.A."/>
            <person name="Simmons B.A."/>
            <person name="Magnuson J.K."/>
            <person name="Chen J."/>
            <person name="Drula E."/>
            <person name="Henrissat B."/>
            <person name="Wiebenga A."/>
            <person name="Lubbers R.J."/>
            <person name="Gomes A.C."/>
            <person name="Macurrencykelacurrency M.R."/>
            <person name="Stajich J."/>
            <person name="Grigoriev I.V."/>
            <person name="Mortensen U.H."/>
            <person name="De vries R.P."/>
            <person name="Baker S.E."/>
            <person name="Andersen M.R."/>
        </authorList>
    </citation>
    <scope>NUCLEOTIDE SEQUENCE [LARGE SCALE GENOMIC DNA]</scope>
    <source>
        <strain evidence="4 5">CBS 756.74</strain>
    </source>
</reference>
<keyword evidence="1" id="KW-0560">Oxidoreductase</keyword>
<keyword evidence="1" id="KW-0443">Lipid metabolism</keyword>